<keyword evidence="1" id="KW-1133">Transmembrane helix</keyword>
<gene>
    <name evidence="2" type="ORF">PSP31121_00969</name>
</gene>
<organism evidence="2 3">
    <name type="scientific">Pandoraea sputorum</name>
    <dbReference type="NCBI Taxonomy" id="93222"/>
    <lineage>
        <taxon>Bacteria</taxon>
        <taxon>Pseudomonadati</taxon>
        <taxon>Pseudomonadota</taxon>
        <taxon>Betaproteobacteria</taxon>
        <taxon>Burkholderiales</taxon>
        <taxon>Burkholderiaceae</taxon>
        <taxon>Pandoraea</taxon>
    </lineage>
</organism>
<proteinExistence type="predicted"/>
<sequence>MNVLMKKDETVVSVKVGVAWSFWFGLAFPIVAIVAYARRRLYIPALIVIGYIVAQTLLRTGNSIWIGLIDVIPEELAYANRNFYMVSLLLWCAYGLYVGRYALWGNKITARTLARRGYVCPMADHAELARAAWSITGSPSTDVGTQKT</sequence>
<feature type="transmembrane region" description="Helical" evidence="1">
    <location>
        <begin position="41"/>
        <end position="58"/>
    </location>
</feature>
<feature type="transmembrane region" description="Helical" evidence="1">
    <location>
        <begin position="12"/>
        <end position="34"/>
    </location>
</feature>
<reference evidence="2 3" key="1">
    <citation type="submission" date="2019-08" db="EMBL/GenBank/DDBJ databases">
        <authorList>
            <person name="Peeters C."/>
        </authorList>
    </citation>
    <scope>NUCLEOTIDE SEQUENCE [LARGE SCALE GENOMIC DNA]</scope>
    <source>
        <strain evidence="2 3">LMG 31121</strain>
    </source>
</reference>
<dbReference type="EMBL" id="CABPSR010000001">
    <property type="protein sequence ID" value="VVE76967.1"/>
    <property type="molecule type" value="Genomic_DNA"/>
</dbReference>
<dbReference type="AlphaFoldDB" id="A0A5E5AV54"/>
<evidence type="ECO:0000313" key="3">
    <source>
        <dbReference type="Proteomes" id="UP000335538"/>
    </source>
</evidence>
<dbReference type="Proteomes" id="UP000335538">
    <property type="component" value="Unassembled WGS sequence"/>
</dbReference>
<name>A0A5E5AV54_9BURK</name>
<evidence type="ECO:0000256" key="1">
    <source>
        <dbReference type="SAM" id="Phobius"/>
    </source>
</evidence>
<protein>
    <submittedName>
        <fullName evidence="2">Uncharacterized protein</fullName>
    </submittedName>
</protein>
<keyword evidence="1" id="KW-0472">Membrane</keyword>
<accession>A0A5E5AV54</accession>
<dbReference type="RefSeq" id="WP_150808333.1">
    <property type="nucleotide sequence ID" value="NZ_CABPSR010000001.1"/>
</dbReference>
<feature type="transmembrane region" description="Helical" evidence="1">
    <location>
        <begin position="83"/>
        <end position="103"/>
    </location>
</feature>
<keyword evidence="1" id="KW-0812">Transmembrane</keyword>
<evidence type="ECO:0000313" key="2">
    <source>
        <dbReference type="EMBL" id="VVE76967.1"/>
    </source>
</evidence>